<organism evidence="2 3">
    <name type="scientific">Streptomyces griseoaurantiacus M045</name>
    <dbReference type="NCBI Taxonomy" id="996637"/>
    <lineage>
        <taxon>Bacteria</taxon>
        <taxon>Bacillati</taxon>
        <taxon>Actinomycetota</taxon>
        <taxon>Actinomycetes</taxon>
        <taxon>Kitasatosporales</taxon>
        <taxon>Streptomycetaceae</taxon>
        <taxon>Streptomyces</taxon>
        <taxon>Streptomyces aurantiacus group</taxon>
    </lineage>
</organism>
<feature type="compositionally biased region" description="Basic and acidic residues" evidence="1">
    <location>
        <begin position="37"/>
        <end position="49"/>
    </location>
</feature>
<dbReference type="AlphaFoldDB" id="F3NAT9"/>
<dbReference type="Proteomes" id="UP000003022">
    <property type="component" value="Unassembled WGS sequence"/>
</dbReference>
<dbReference type="EMBL" id="AEYX01000002">
    <property type="protein sequence ID" value="EGG49398.1"/>
    <property type="molecule type" value="Genomic_DNA"/>
</dbReference>
<feature type="region of interest" description="Disordered" evidence="1">
    <location>
        <begin position="1"/>
        <end position="49"/>
    </location>
</feature>
<proteinExistence type="predicted"/>
<evidence type="ECO:0000256" key="1">
    <source>
        <dbReference type="SAM" id="MobiDB-lite"/>
    </source>
</evidence>
<feature type="compositionally biased region" description="Pro residues" evidence="1">
    <location>
        <begin position="1"/>
        <end position="16"/>
    </location>
</feature>
<reference evidence="2 3" key="1">
    <citation type="journal article" date="2011" name="J. Bacteriol.">
        <title>Draft genome sequence of the marine bacterium Streptomyces griseoaurantiacus M045, which produces novel manumycin-type antibiotics with a pABA core component.</title>
        <authorList>
            <person name="Li F."/>
            <person name="Jiang P."/>
            <person name="Zheng H."/>
            <person name="Wang S."/>
            <person name="Zhao G."/>
            <person name="Qin S."/>
            <person name="Liu Z."/>
        </authorList>
    </citation>
    <scope>NUCLEOTIDE SEQUENCE [LARGE SCALE GENOMIC DNA]</scope>
    <source>
        <strain evidence="2 3">M045</strain>
    </source>
</reference>
<accession>F3NAT9</accession>
<evidence type="ECO:0000313" key="3">
    <source>
        <dbReference type="Proteomes" id="UP000003022"/>
    </source>
</evidence>
<gene>
    <name evidence="2" type="ORF">SGM_0473</name>
</gene>
<evidence type="ECO:0000313" key="2">
    <source>
        <dbReference type="EMBL" id="EGG49398.1"/>
    </source>
</evidence>
<name>F3NAT9_9ACTN</name>
<sequence>MSAPDPGPAPAPPPVPMSGSGSGNRPGRRGVSQGGKVAEHPPHLEQEIV</sequence>
<keyword evidence="3" id="KW-1185">Reference proteome</keyword>
<comment type="caution">
    <text evidence="2">The sequence shown here is derived from an EMBL/GenBank/DDBJ whole genome shotgun (WGS) entry which is preliminary data.</text>
</comment>
<protein>
    <submittedName>
        <fullName evidence="2">Uncharacterized protein</fullName>
    </submittedName>
</protein>